<dbReference type="EMBL" id="GBRH01202478">
    <property type="protein sequence ID" value="JAD95417.1"/>
    <property type="molecule type" value="Transcribed_RNA"/>
</dbReference>
<keyword evidence="1" id="KW-1133">Transmembrane helix</keyword>
<name>A0A0A9EH94_ARUDO</name>
<reference evidence="2" key="1">
    <citation type="submission" date="2014-09" db="EMBL/GenBank/DDBJ databases">
        <authorList>
            <person name="Magalhaes I.L.F."/>
            <person name="Oliveira U."/>
            <person name="Santos F.R."/>
            <person name="Vidigal T.H.D.A."/>
            <person name="Brescovit A.D."/>
            <person name="Santos A.J."/>
        </authorList>
    </citation>
    <scope>NUCLEOTIDE SEQUENCE</scope>
    <source>
        <tissue evidence="2">Shoot tissue taken approximately 20 cm above the soil surface</tissue>
    </source>
</reference>
<feature type="transmembrane region" description="Helical" evidence="1">
    <location>
        <begin position="21"/>
        <end position="42"/>
    </location>
</feature>
<protein>
    <submittedName>
        <fullName evidence="2">Uncharacterized protein</fullName>
    </submittedName>
</protein>
<evidence type="ECO:0000256" key="1">
    <source>
        <dbReference type="SAM" id="Phobius"/>
    </source>
</evidence>
<accession>A0A0A9EH94</accession>
<keyword evidence="1" id="KW-0472">Membrane</keyword>
<organism evidence="2">
    <name type="scientific">Arundo donax</name>
    <name type="common">Giant reed</name>
    <name type="synonym">Donax arundinaceus</name>
    <dbReference type="NCBI Taxonomy" id="35708"/>
    <lineage>
        <taxon>Eukaryota</taxon>
        <taxon>Viridiplantae</taxon>
        <taxon>Streptophyta</taxon>
        <taxon>Embryophyta</taxon>
        <taxon>Tracheophyta</taxon>
        <taxon>Spermatophyta</taxon>
        <taxon>Magnoliopsida</taxon>
        <taxon>Liliopsida</taxon>
        <taxon>Poales</taxon>
        <taxon>Poaceae</taxon>
        <taxon>PACMAD clade</taxon>
        <taxon>Arundinoideae</taxon>
        <taxon>Arundineae</taxon>
        <taxon>Arundo</taxon>
    </lineage>
</organism>
<evidence type="ECO:0000313" key="2">
    <source>
        <dbReference type="EMBL" id="JAD95417.1"/>
    </source>
</evidence>
<dbReference type="AlphaFoldDB" id="A0A0A9EH94"/>
<sequence>MDPFLLTRNYTDQKRFILEKGFISCYWCLPLNAFSVLLRAAITSDLSKQSLSALY</sequence>
<reference evidence="2" key="2">
    <citation type="journal article" date="2015" name="Data Brief">
        <title>Shoot transcriptome of the giant reed, Arundo donax.</title>
        <authorList>
            <person name="Barrero R.A."/>
            <person name="Guerrero F.D."/>
            <person name="Moolhuijzen P."/>
            <person name="Goolsby J.A."/>
            <person name="Tidwell J."/>
            <person name="Bellgard S.E."/>
            <person name="Bellgard M.I."/>
        </authorList>
    </citation>
    <scope>NUCLEOTIDE SEQUENCE</scope>
    <source>
        <tissue evidence="2">Shoot tissue taken approximately 20 cm above the soil surface</tissue>
    </source>
</reference>
<proteinExistence type="predicted"/>
<keyword evidence="1" id="KW-0812">Transmembrane</keyword>